<proteinExistence type="predicted"/>
<sequence length="139" mass="15781">PEFFGLSYCWGTLGHTQTLSVNGSCIKISENLNRGLKELAKLDEYNGQICVNQQDLVERSHQVTMMQRIYQTAVKTLWSLGHSNKDWANSVPWLKVPHPLQRVIQGPSLASLGLPDVTNSAWQELKSILSNDWFSRVWV</sequence>
<gene>
    <name evidence="2" type="ORF">K444DRAFT_478877</name>
</gene>
<dbReference type="OrthoDB" id="4476201at2759"/>
<dbReference type="PANTHER" id="PTHR24148">
    <property type="entry name" value="ANKYRIN REPEAT DOMAIN-CONTAINING PROTEIN 39 HOMOLOG-RELATED"/>
    <property type="match status" value="1"/>
</dbReference>
<organism evidence="2 3">
    <name type="scientific">Hyaloscypha bicolor E</name>
    <dbReference type="NCBI Taxonomy" id="1095630"/>
    <lineage>
        <taxon>Eukaryota</taxon>
        <taxon>Fungi</taxon>
        <taxon>Dikarya</taxon>
        <taxon>Ascomycota</taxon>
        <taxon>Pezizomycotina</taxon>
        <taxon>Leotiomycetes</taxon>
        <taxon>Helotiales</taxon>
        <taxon>Hyaloscyphaceae</taxon>
        <taxon>Hyaloscypha</taxon>
        <taxon>Hyaloscypha bicolor</taxon>
    </lineage>
</organism>
<dbReference type="Pfam" id="PF06985">
    <property type="entry name" value="HET"/>
    <property type="match status" value="1"/>
</dbReference>
<evidence type="ECO:0000313" key="3">
    <source>
        <dbReference type="Proteomes" id="UP000235371"/>
    </source>
</evidence>
<dbReference type="RefSeq" id="XP_024732943.1">
    <property type="nucleotide sequence ID" value="XM_024872963.1"/>
</dbReference>
<dbReference type="InterPro" id="IPR010730">
    <property type="entry name" value="HET"/>
</dbReference>
<keyword evidence="3" id="KW-1185">Reference proteome</keyword>
<dbReference type="PANTHER" id="PTHR24148:SF64">
    <property type="entry name" value="HETEROKARYON INCOMPATIBILITY DOMAIN-CONTAINING PROTEIN"/>
    <property type="match status" value="1"/>
</dbReference>
<feature type="non-terminal residue" evidence="2">
    <location>
        <position position="139"/>
    </location>
</feature>
<dbReference type="InParanoid" id="A0A2J6SZ47"/>
<evidence type="ECO:0000313" key="2">
    <source>
        <dbReference type="EMBL" id="PMD56039.1"/>
    </source>
</evidence>
<dbReference type="GeneID" id="36581043"/>
<reference evidence="2 3" key="1">
    <citation type="submission" date="2016-04" db="EMBL/GenBank/DDBJ databases">
        <title>A degradative enzymes factory behind the ericoid mycorrhizal symbiosis.</title>
        <authorList>
            <consortium name="DOE Joint Genome Institute"/>
            <person name="Martino E."/>
            <person name="Morin E."/>
            <person name="Grelet G."/>
            <person name="Kuo A."/>
            <person name="Kohler A."/>
            <person name="Daghino S."/>
            <person name="Barry K."/>
            <person name="Choi C."/>
            <person name="Cichocki N."/>
            <person name="Clum A."/>
            <person name="Copeland A."/>
            <person name="Hainaut M."/>
            <person name="Haridas S."/>
            <person name="Labutti K."/>
            <person name="Lindquist E."/>
            <person name="Lipzen A."/>
            <person name="Khouja H.-R."/>
            <person name="Murat C."/>
            <person name="Ohm R."/>
            <person name="Olson A."/>
            <person name="Spatafora J."/>
            <person name="Veneault-Fourrey C."/>
            <person name="Henrissat B."/>
            <person name="Grigoriev I."/>
            <person name="Martin F."/>
            <person name="Perotto S."/>
        </authorList>
    </citation>
    <scope>NUCLEOTIDE SEQUENCE [LARGE SCALE GENOMIC DNA]</scope>
    <source>
        <strain evidence="2 3">E</strain>
    </source>
</reference>
<feature type="domain" description="Heterokaryon incompatibility" evidence="1">
    <location>
        <begin position="5"/>
        <end position="139"/>
    </location>
</feature>
<dbReference type="EMBL" id="KZ613853">
    <property type="protein sequence ID" value="PMD56039.1"/>
    <property type="molecule type" value="Genomic_DNA"/>
</dbReference>
<feature type="non-terminal residue" evidence="2">
    <location>
        <position position="1"/>
    </location>
</feature>
<name>A0A2J6SZ47_9HELO</name>
<dbReference type="InterPro" id="IPR052895">
    <property type="entry name" value="HetReg/Transcr_Mod"/>
</dbReference>
<accession>A0A2J6SZ47</accession>
<dbReference type="STRING" id="1095630.A0A2J6SZ47"/>
<dbReference type="AlphaFoldDB" id="A0A2J6SZ47"/>
<dbReference type="Proteomes" id="UP000235371">
    <property type="component" value="Unassembled WGS sequence"/>
</dbReference>
<protein>
    <recommendedName>
        <fullName evidence="1">Heterokaryon incompatibility domain-containing protein</fullName>
    </recommendedName>
</protein>
<evidence type="ECO:0000259" key="1">
    <source>
        <dbReference type="Pfam" id="PF06985"/>
    </source>
</evidence>